<dbReference type="InterPro" id="IPR007657">
    <property type="entry name" value="Glycosyltransferase_61"/>
</dbReference>
<organism evidence="7 8">
    <name type="scientific">Tetracentron sinense</name>
    <name type="common">Spur-leaf</name>
    <dbReference type="NCBI Taxonomy" id="13715"/>
    <lineage>
        <taxon>Eukaryota</taxon>
        <taxon>Viridiplantae</taxon>
        <taxon>Streptophyta</taxon>
        <taxon>Embryophyta</taxon>
        <taxon>Tracheophyta</taxon>
        <taxon>Spermatophyta</taxon>
        <taxon>Magnoliopsida</taxon>
        <taxon>Trochodendrales</taxon>
        <taxon>Trochodendraceae</taxon>
        <taxon>Tetracentron</taxon>
    </lineage>
</organism>
<dbReference type="PANTHER" id="PTHR20961">
    <property type="entry name" value="GLYCOSYLTRANSFERASE"/>
    <property type="match status" value="1"/>
</dbReference>
<keyword evidence="3" id="KW-0808">Transferase</keyword>
<feature type="domain" description="Glycosyltransferase 61 catalytic" evidence="6">
    <location>
        <begin position="284"/>
        <end position="372"/>
    </location>
</feature>
<proteinExistence type="predicted"/>
<comment type="caution">
    <text evidence="7">The sequence shown here is derived from an EMBL/GenBank/DDBJ whole genome shotgun (WGS) entry which is preliminary data.</text>
</comment>
<accession>A0A835DD57</accession>
<dbReference type="AlphaFoldDB" id="A0A835DD57"/>
<dbReference type="Pfam" id="PF04577">
    <property type="entry name" value="Glyco_transf_61"/>
    <property type="match status" value="1"/>
</dbReference>
<dbReference type="EMBL" id="JABCRI010000010">
    <property type="protein sequence ID" value="KAF8399058.1"/>
    <property type="molecule type" value="Genomic_DNA"/>
</dbReference>
<dbReference type="OrthoDB" id="529273at2759"/>
<dbReference type="GO" id="GO:0016763">
    <property type="term" value="F:pentosyltransferase activity"/>
    <property type="evidence" value="ECO:0007669"/>
    <property type="project" value="UniProtKB-ARBA"/>
</dbReference>
<protein>
    <recommendedName>
        <fullName evidence="6">Glycosyltransferase 61 catalytic domain-containing protein</fullName>
    </recommendedName>
</protein>
<evidence type="ECO:0000313" key="8">
    <source>
        <dbReference type="Proteomes" id="UP000655225"/>
    </source>
</evidence>
<feature type="transmembrane region" description="Helical" evidence="5">
    <location>
        <begin position="21"/>
        <end position="40"/>
    </location>
</feature>
<dbReference type="PANTHER" id="PTHR20961:SF5">
    <property type="entry name" value="GLYCOSYLTRANSFERASE-RELATED"/>
    <property type="match status" value="1"/>
</dbReference>
<keyword evidence="5" id="KW-0812">Transmembrane</keyword>
<sequence length="467" mass="53079">MKMLYDTILAKSFSRYERKKFGFWSLVGCLIIALSFFTVFKPSFGRLPTLKLQSAMSTGALTLLRIEDTSISKRLESKTKEETKSMCNILDPRSAFCEVEGDIRIHGNSSTIFVASSQMGTLAENKSWSIRPYARKEDETAMGLVTELSVKSVVGHEEAPHCTLYHNIPAILFSLGGYAGNHFHDFSDILVPLFLTSRQFNGEVQFLLSDSRSWWLTKFEKVLERLSKYETISIDRDSEIHCFPSVIVGLKYHKELSIDPSKSPNGYTMKDFRVFLRSSYSLKRATAIRIRDLAHDKPRLLIISRRKTRSFTNEAEIAQMARNLGYQVVVAEANTATDLLKFAQIVNSCDVMMGIHGAGLTNIVFLPTNAILIQIVPLGGLEWLASHDFGNPALDMNIRYLEYKIKEEESSLIQQYPLDHAVFKDPLSFQKQGWETVRSIFMEKQNVKLDVSRFRATLSEALELLHQ</sequence>
<evidence type="ECO:0000256" key="2">
    <source>
        <dbReference type="ARBA" id="ARBA00022676"/>
    </source>
</evidence>
<keyword evidence="5" id="KW-1133">Transmembrane helix</keyword>
<gene>
    <name evidence="7" type="ORF">HHK36_014924</name>
</gene>
<comment type="subcellular location">
    <subcellularLocation>
        <location evidence="1">Golgi apparatus membrane</location>
        <topology evidence="1">Single-pass type II membrane protein</topology>
    </subcellularLocation>
</comment>
<name>A0A835DD57_TETSI</name>
<evidence type="ECO:0000313" key="7">
    <source>
        <dbReference type="EMBL" id="KAF8399058.1"/>
    </source>
</evidence>
<keyword evidence="2" id="KW-0328">Glycosyltransferase</keyword>
<reference evidence="7 8" key="1">
    <citation type="submission" date="2020-04" db="EMBL/GenBank/DDBJ databases">
        <title>Plant Genome Project.</title>
        <authorList>
            <person name="Zhang R.-G."/>
        </authorList>
    </citation>
    <scope>NUCLEOTIDE SEQUENCE [LARGE SCALE GENOMIC DNA]</scope>
    <source>
        <strain evidence="7">YNK0</strain>
        <tissue evidence="7">Leaf</tissue>
    </source>
</reference>
<evidence type="ECO:0000256" key="5">
    <source>
        <dbReference type="SAM" id="Phobius"/>
    </source>
</evidence>
<keyword evidence="4" id="KW-0325">Glycoprotein</keyword>
<evidence type="ECO:0000256" key="4">
    <source>
        <dbReference type="ARBA" id="ARBA00023180"/>
    </source>
</evidence>
<keyword evidence="8" id="KW-1185">Reference proteome</keyword>
<dbReference type="InterPro" id="IPR049625">
    <property type="entry name" value="Glyco_transf_61_cat"/>
</dbReference>
<dbReference type="GO" id="GO:0000139">
    <property type="term" value="C:Golgi membrane"/>
    <property type="evidence" value="ECO:0007669"/>
    <property type="project" value="UniProtKB-SubCell"/>
</dbReference>
<evidence type="ECO:0000256" key="1">
    <source>
        <dbReference type="ARBA" id="ARBA00004323"/>
    </source>
</evidence>
<evidence type="ECO:0000259" key="6">
    <source>
        <dbReference type="Pfam" id="PF04577"/>
    </source>
</evidence>
<keyword evidence="5" id="KW-0472">Membrane</keyword>
<dbReference type="Proteomes" id="UP000655225">
    <property type="component" value="Unassembled WGS sequence"/>
</dbReference>
<evidence type="ECO:0000256" key="3">
    <source>
        <dbReference type="ARBA" id="ARBA00022679"/>
    </source>
</evidence>
<dbReference type="OMA" id="ADICEMN"/>